<evidence type="ECO:0000259" key="1">
    <source>
        <dbReference type="Pfam" id="PF13456"/>
    </source>
</evidence>
<evidence type="ECO:0000313" key="2">
    <source>
        <dbReference type="EMBL" id="PRQ24286.1"/>
    </source>
</evidence>
<dbReference type="InterPro" id="IPR044730">
    <property type="entry name" value="RNase_H-like_dom_plant"/>
</dbReference>
<name>A0A2P6PQV2_ROSCH</name>
<dbReference type="InterPro" id="IPR012337">
    <property type="entry name" value="RNaseH-like_sf"/>
</dbReference>
<dbReference type="InterPro" id="IPR002156">
    <property type="entry name" value="RNaseH_domain"/>
</dbReference>
<dbReference type="InterPro" id="IPR036397">
    <property type="entry name" value="RNaseH_sf"/>
</dbReference>
<sequence>MRSNEYLVLKINTDASWTLEGTGLAAVARNSSGSLVSGNILFTHASSSLVAEALAVRLGVQLALSIPSTHFLFEIDSLQLVKLLTHCTTSTDWAM</sequence>
<dbReference type="Pfam" id="PF13456">
    <property type="entry name" value="RVT_3"/>
    <property type="match status" value="1"/>
</dbReference>
<feature type="domain" description="RNase H type-1" evidence="1">
    <location>
        <begin position="12"/>
        <end position="88"/>
    </location>
</feature>
<gene>
    <name evidence="2" type="ORF">RchiOBHm_Chr6g0270721</name>
</gene>
<reference evidence="2 3" key="1">
    <citation type="journal article" date="2018" name="Nat. Genet.">
        <title>The Rosa genome provides new insights in the design of modern roses.</title>
        <authorList>
            <person name="Bendahmane M."/>
        </authorList>
    </citation>
    <scope>NUCLEOTIDE SEQUENCE [LARGE SCALE GENOMIC DNA]</scope>
    <source>
        <strain evidence="3">cv. Old Blush</strain>
    </source>
</reference>
<accession>A0A2P6PQV2</accession>
<dbReference type="SUPFAM" id="SSF53098">
    <property type="entry name" value="Ribonuclease H-like"/>
    <property type="match status" value="1"/>
</dbReference>
<dbReference type="CDD" id="cd06222">
    <property type="entry name" value="RNase_H_like"/>
    <property type="match status" value="1"/>
</dbReference>
<dbReference type="PANTHER" id="PTHR47074">
    <property type="entry name" value="BNAC02G40300D PROTEIN"/>
    <property type="match status" value="1"/>
</dbReference>
<protein>
    <submittedName>
        <fullName evidence="2">Putative ribonuclease H-like domain-containing protein</fullName>
    </submittedName>
</protein>
<dbReference type="GO" id="GO:0003676">
    <property type="term" value="F:nucleic acid binding"/>
    <property type="evidence" value="ECO:0007669"/>
    <property type="project" value="InterPro"/>
</dbReference>
<dbReference type="Proteomes" id="UP000238479">
    <property type="component" value="Chromosome 6"/>
</dbReference>
<keyword evidence="3" id="KW-1185">Reference proteome</keyword>
<dbReference type="OMA" id="SAPWRIH"/>
<dbReference type="GO" id="GO:0004523">
    <property type="term" value="F:RNA-DNA hybrid ribonuclease activity"/>
    <property type="evidence" value="ECO:0007669"/>
    <property type="project" value="InterPro"/>
</dbReference>
<evidence type="ECO:0000313" key="3">
    <source>
        <dbReference type="Proteomes" id="UP000238479"/>
    </source>
</evidence>
<dbReference type="EMBL" id="PDCK01000044">
    <property type="protein sequence ID" value="PRQ24286.1"/>
    <property type="molecule type" value="Genomic_DNA"/>
</dbReference>
<dbReference type="PANTHER" id="PTHR47074:SF11">
    <property type="entry name" value="REVERSE TRANSCRIPTASE-LIKE PROTEIN"/>
    <property type="match status" value="1"/>
</dbReference>
<dbReference type="Gene3D" id="3.30.420.10">
    <property type="entry name" value="Ribonuclease H-like superfamily/Ribonuclease H"/>
    <property type="match status" value="1"/>
</dbReference>
<dbReference type="Gramene" id="PRQ24286">
    <property type="protein sequence ID" value="PRQ24286"/>
    <property type="gene ID" value="RchiOBHm_Chr6g0270721"/>
</dbReference>
<dbReference type="AlphaFoldDB" id="A0A2P6PQV2"/>
<dbReference type="InterPro" id="IPR052929">
    <property type="entry name" value="RNase_H-like_EbsB-rel"/>
</dbReference>
<comment type="caution">
    <text evidence="2">The sequence shown here is derived from an EMBL/GenBank/DDBJ whole genome shotgun (WGS) entry which is preliminary data.</text>
</comment>
<proteinExistence type="predicted"/>
<organism evidence="2 3">
    <name type="scientific">Rosa chinensis</name>
    <name type="common">China rose</name>
    <dbReference type="NCBI Taxonomy" id="74649"/>
    <lineage>
        <taxon>Eukaryota</taxon>
        <taxon>Viridiplantae</taxon>
        <taxon>Streptophyta</taxon>
        <taxon>Embryophyta</taxon>
        <taxon>Tracheophyta</taxon>
        <taxon>Spermatophyta</taxon>
        <taxon>Magnoliopsida</taxon>
        <taxon>eudicotyledons</taxon>
        <taxon>Gunneridae</taxon>
        <taxon>Pentapetalae</taxon>
        <taxon>rosids</taxon>
        <taxon>fabids</taxon>
        <taxon>Rosales</taxon>
        <taxon>Rosaceae</taxon>
        <taxon>Rosoideae</taxon>
        <taxon>Rosoideae incertae sedis</taxon>
        <taxon>Rosa</taxon>
    </lineage>
</organism>